<feature type="transmembrane region" description="Helical" evidence="1">
    <location>
        <begin position="322"/>
        <end position="342"/>
    </location>
</feature>
<organism evidence="2 3">
    <name type="scientific">Herbiconiux gentiana</name>
    <dbReference type="NCBI Taxonomy" id="2970912"/>
    <lineage>
        <taxon>Bacteria</taxon>
        <taxon>Bacillati</taxon>
        <taxon>Actinomycetota</taxon>
        <taxon>Actinomycetes</taxon>
        <taxon>Micrococcales</taxon>
        <taxon>Microbacteriaceae</taxon>
        <taxon>Herbiconiux</taxon>
    </lineage>
</organism>
<evidence type="ECO:0000313" key="3">
    <source>
        <dbReference type="Proteomes" id="UP001165580"/>
    </source>
</evidence>
<feature type="transmembrane region" description="Helical" evidence="1">
    <location>
        <begin position="158"/>
        <end position="176"/>
    </location>
</feature>
<keyword evidence="1" id="KW-1133">Transmembrane helix</keyword>
<feature type="transmembrane region" description="Helical" evidence="1">
    <location>
        <begin position="293"/>
        <end position="310"/>
    </location>
</feature>
<evidence type="ECO:0000256" key="1">
    <source>
        <dbReference type="SAM" id="Phobius"/>
    </source>
</evidence>
<sequence>MSLRDVVLTACAVLAVPVVTLAAVSAGPDGIVSVLVALVGLSSVLAALANKPVLLIGLLVGASAVQRSLGALTGSPIALWLDDSVLIGIALYIVIRLMTRSQQRAGVLVFILVFVAFLAVAFLRSTDTSIGVYQLRQMGVPAILLMFGMVVDREELRRASPVVITFIAIGALYGVLELTGVRPIDPASASDLNAYSNTNIRENGLPAAYRYFLSDGTVLSRVGGLVLNPPSFGILAASGFIWLRFSSLKRGPLFIILAFLFAGMTFASLGRGGIVVLGLAIVQPFLTKYSGRLAFILVGVVLGAVAYSEFAQQGQSGRHADGFLYGITYALTHPFGGGFGLVGNSVNQAGLDGSESGAGESLAAIFLTALGWFGILLLGWLLLRGIGAGATLPGVALTAAVLVAMVSETAGGLDAAGPLWILGGLALADKRSARDVLKDVVTRKRGVPTPVAADPARAA</sequence>
<feature type="transmembrane region" description="Helical" evidence="1">
    <location>
        <begin position="130"/>
        <end position="151"/>
    </location>
</feature>
<keyword evidence="1" id="KW-0812">Transmembrane</keyword>
<feature type="transmembrane region" description="Helical" evidence="1">
    <location>
        <begin position="255"/>
        <end position="281"/>
    </location>
</feature>
<feature type="transmembrane region" description="Helical" evidence="1">
    <location>
        <begin position="77"/>
        <end position="95"/>
    </location>
</feature>
<protein>
    <recommendedName>
        <fullName evidence="4">O-antigen ligase domain-containing protein</fullName>
    </recommendedName>
</protein>
<feature type="transmembrane region" description="Helical" evidence="1">
    <location>
        <begin position="32"/>
        <end position="48"/>
    </location>
</feature>
<evidence type="ECO:0008006" key="4">
    <source>
        <dbReference type="Google" id="ProtNLM"/>
    </source>
</evidence>
<proteinExistence type="predicted"/>
<name>A0ABT2GBZ2_9MICO</name>
<dbReference type="Proteomes" id="UP001165580">
    <property type="component" value="Unassembled WGS sequence"/>
</dbReference>
<keyword evidence="3" id="KW-1185">Reference proteome</keyword>
<comment type="caution">
    <text evidence="2">The sequence shown here is derived from an EMBL/GenBank/DDBJ whole genome shotgun (WGS) entry which is preliminary data.</text>
</comment>
<feature type="transmembrane region" description="Helical" evidence="1">
    <location>
        <begin position="107"/>
        <end position="124"/>
    </location>
</feature>
<dbReference type="RefSeq" id="WP_259485265.1">
    <property type="nucleotide sequence ID" value="NZ_JANTEZ010000002.1"/>
</dbReference>
<dbReference type="EMBL" id="JANTEZ010000002">
    <property type="protein sequence ID" value="MCS5713718.1"/>
    <property type="molecule type" value="Genomic_DNA"/>
</dbReference>
<feature type="transmembrane region" description="Helical" evidence="1">
    <location>
        <begin position="390"/>
        <end position="406"/>
    </location>
</feature>
<gene>
    <name evidence="2" type="ORF">NVV95_04030</name>
</gene>
<keyword evidence="1" id="KW-0472">Membrane</keyword>
<feature type="transmembrane region" description="Helical" evidence="1">
    <location>
        <begin position="362"/>
        <end position="383"/>
    </location>
</feature>
<feature type="transmembrane region" description="Helical" evidence="1">
    <location>
        <begin position="222"/>
        <end position="243"/>
    </location>
</feature>
<evidence type="ECO:0000313" key="2">
    <source>
        <dbReference type="EMBL" id="MCS5713718.1"/>
    </source>
</evidence>
<accession>A0ABT2GBZ2</accession>
<reference evidence="2" key="1">
    <citation type="submission" date="2022-08" db="EMBL/GenBank/DDBJ databases">
        <authorList>
            <person name="Deng Y."/>
            <person name="Han X.-F."/>
            <person name="Zhang Y.-Q."/>
        </authorList>
    </citation>
    <scope>NUCLEOTIDE SEQUENCE</scope>
    <source>
        <strain evidence="2">CPCC 205716</strain>
    </source>
</reference>